<evidence type="ECO:0000313" key="1">
    <source>
        <dbReference type="EnsemblPlants" id="AVESA.00010b.r2.2DG0361370.1.CDS.1"/>
    </source>
</evidence>
<accession>A0ACD5V258</accession>
<proteinExistence type="predicted"/>
<keyword evidence="2" id="KW-1185">Reference proteome</keyword>
<sequence>MMSAMAGELKDCNMAGQPRTAKRKAGEEAAAAGEECAAKRKVETAASFGEKKMSRLPQEEVERVLAHVVDDRAPHYFESLKLKNPSLLPSPEEAADRSTVVLYSAARTHYAGGERIVGFQAFVRGELEKRGYVEVEEAFLAHRAQVRAWSDAARARVLKEFAASADSEDDD</sequence>
<dbReference type="Proteomes" id="UP001732700">
    <property type="component" value="Chromosome 2D"/>
</dbReference>
<organism evidence="1 2">
    <name type="scientific">Avena sativa</name>
    <name type="common">Oat</name>
    <dbReference type="NCBI Taxonomy" id="4498"/>
    <lineage>
        <taxon>Eukaryota</taxon>
        <taxon>Viridiplantae</taxon>
        <taxon>Streptophyta</taxon>
        <taxon>Embryophyta</taxon>
        <taxon>Tracheophyta</taxon>
        <taxon>Spermatophyta</taxon>
        <taxon>Magnoliopsida</taxon>
        <taxon>Liliopsida</taxon>
        <taxon>Poales</taxon>
        <taxon>Poaceae</taxon>
        <taxon>BOP clade</taxon>
        <taxon>Pooideae</taxon>
        <taxon>Poodae</taxon>
        <taxon>Poeae</taxon>
        <taxon>Poeae Chloroplast Group 1 (Aveneae type)</taxon>
        <taxon>Aveninae</taxon>
        <taxon>Avena</taxon>
    </lineage>
</organism>
<evidence type="ECO:0000313" key="2">
    <source>
        <dbReference type="Proteomes" id="UP001732700"/>
    </source>
</evidence>
<name>A0ACD5V258_AVESA</name>
<reference evidence="1" key="1">
    <citation type="submission" date="2021-05" db="EMBL/GenBank/DDBJ databases">
        <authorList>
            <person name="Scholz U."/>
            <person name="Mascher M."/>
            <person name="Fiebig A."/>
        </authorList>
    </citation>
    <scope>NUCLEOTIDE SEQUENCE [LARGE SCALE GENOMIC DNA]</scope>
</reference>
<dbReference type="EnsemblPlants" id="AVESA.00010b.r2.2DG0361370.1">
    <property type="protein sequence ID" value="AVESA.00010b.r2.2DG0361370.1.CDS.1"/>
    <property type="gene ID" value="AVESA.00010b.r2.2DG0361370"/>
</dbReference>
<protein>
    <submittedName>
        <fullName evidence="1">Uncharacterized protein</fullName>
    </submittedName>
</protein>
<reference evidence="1" key="2">
    <citation type="submission" date="2025-09" db="UniProtKB">
        <authorList>
            <consortium name="EnsemblPlants"/>
        </authorList>
    </citation>
    <scope>IDENTIFICATION</scope>
</reference>